<reference evidence="3" key="1">
    <citation type="journal article" date="2017" name="Science">
        <title>Giant viruses with an expanded complement of translation system components.</title>
        <authorList>
            <person name="Schulz F."/>
            <person name="Yutin N."/>
            <person name="Ivanova N.N."/>
            <person name="Ortega D.R."/>
            <person name="Lee T.K."/>
            <person name="Vierheilig J."/>
            <person name="Daims H."/>
            <person name="Horn M."/>
            <person name="Wagner M."/>
            <person name="Jensen G.J."/>
            <person name="Kyrpides N.C."/>
            <person name="Koonin E.V."/>
            <person name="Woyke T."/>
        </authorList>
    </citation>
    <scope>NUCLEOTIDE SEQUENCE</scope>
    <source>
        <strain evidence="3">ILV1</strain>
    </source>
</reference>
<evidence type="ECO:0000259" key="1">
    <source>
        <dbReference type="Pfam" id="PF02399"/>
    </source>
</evidence>
<feature type="domain" description="Replication origin-binding protein" evidence="1">
    <location>
        <begin position="440"/>
        <end position="582"/>
    </location>
</feature>
<dbReference type="GO" id="GO:0005524">
    <property type="term" value="F:ATP binding"/>
    <property type="evidence" value="ECO:0007669"/>
    <property type="project" value="InterPro"/>
</dbReference>
<dbReference type="GO" id="GO:0031297">
    <property type="term" value="P:replication fork processing"/>
    <property type="evidence" value="ECO:0007669"/>
    <property type="project" value="TreeGrafter"/>
</dbReference>
<name>A0A1V0SED5_9VIRU</name>
<dbReference type="InterPro" id="IPR044917">
    <property type="entry name" value="PRIMPOL"/>
</dbReference>
<sequence>MNTVKKQNEKIVGDVLPAHQSNTRGPIPTITTEKIFQENTRFRVFNKTGCKDRCIEYLITQSNLYQFSEDINSDMIKRHYAIDRNSIYTLSQTRKFHLYEEYAKNQPVKLFLDIDLDEKKYPNGVKSSQEEFNRIVNECLSLVIKKLKDEYKIIDPSIIILDSTTENKYSHHLIFNNVVFPNCDAVKFFILCIDSHWIKDQILDTNVYKGSGSFRLLFNSKCGKSKTLEFLKGINYDYTNDKQLFMDSLVTNLPVKYHHVDIVIPIIEKVNKKIIPQKIRNIIDNTNSGIVTCSNDLVKVPVSTLKKYLDILNSSRADSYNTWISMAMCLHNCNPDQDCFDMFDEWSKQSDSYMSKGANVYFWNKFKFGHKSIGTLKHLAREDNPEKYAKIEFAVENESFESISFDEDYLLNDKEENIKDLKSFISKYICDWINDPNKKTLAIKSPYNTGKTKLIKKIIKEFNIQSILFGSYRQTLTHELYGNFKDDGVQSYLEGNFSCDKLICQVESLDKLLKSESFIDDNMEIPSYDMVILDEIEGILAHFRSTTLHEKERIFNLLKDIIYNSKKLFVLDGDFHNRSYDFIKYFGESTILKNVRKKNKKHFIFTSNREYFEDHYSQSVKNKKNINLVSMSSNLATYFYDKYKDKRKCMLHCSKSDDEYKKELMKVEEFWKLYEMVIYSPTIEAGVSFDTNHFDTMYIILSSDSTCQRGLMQMTSRIRRFTDMNVVVYLNGLPFKENANFFTYDEILLYIMDIYNKYLPYTVYTNENNKRCVGYVFDLYSQILVHNEKENANKTKNLFVPYLLNLMKDKGHTYEYLDDKRYTKNSQPYEKETIMKDEILKANNIDNDEYNHLLSNQRNNIATREDKIQIERYLFMKEWGIVELNEEFLDKYYGKTYILNNLRCLIGNKKLNAHIINDEMKDIVEYDKARKIEQIVMIKEVLHPFRNSLRLLTDQKVTVVGECKVWFWSL</sequence>
<dbReference type="GO" id="GO:0009411">
    <property type="term" value="P:response to UV"/>
    <property type="evidence" value="ECO:0007669"/>
    <property type="project" value="TreeGrafter"/>
</dbReference>
<dbReference type="GO" id="GO:0003682">
    <property type="term" value="F:chromatin binding"/>
    <property type="evidence" value="ECO:0007669"/>
    <property type="project" value="TreeGrafter"/>
</dbReference>
<dbReference type="EMBL" id="KY684097">
    <property type="protein sequence ID" value="ARF10087.1"/>
    <property type="molecule type" value="Genomic_DNA"/>
</dbReference>
<keyword evidence="3" id="KW-0547">Nucleotide-binding</keyword>
<keyword evidence="3" id="KW-0067">ATP-binding</keyword>
<dbReference type="InterPro" id="IPR027417">
    <property type="entry name" value="P-loop_NTPase"/>
</dbReference>
<dbReference type="GO" id="GO:0003887">
    <property type="term" value="F:DNA-directed DNA polymerase activity"/>
    <property type="evidence" value="ECO:0007669"/>
    <property type="project" value="InterPro"/>
</dbReference>
<dbReference type="Pfam" id="PF08707">
    <property type="entry name" value="PriCT_2"/>
    <property type="match status" value="1"/>
</dbReference>
<protein>
    <submittedName>
        <fullName evidence="3">Superfamily II helicase</fullName>
    </submittedName>
</protein>
<dbReference type="Pfam" id="PF02399">
    <property type="entry name" value="Herpes_ori_bp"/>
    <property type="match status" value="1"/>
</dbReference>
<dbReference type="InterPro" id="IPR014819">
    <property type="entry name" value="PriCT_2"/>
</dbReference>
<feature type="domain" description="Primase C-terminal 2" evidence="2">
    <location>
        <begin position="306"/>
        <end position="380"/>
    </location>
</feature>
<organism evidence="3">
    <name type="scientific">Indivirus ILV1</name>
    <dbReference type="NCBI Taxonomy" id="1977633"/>
    <lineage>
        <taxon>Viruses</taxon>
        <taxon>Varidnaviria</taxon>
        <taxon>Bamfordvirae</taxon>
        <taxon>Nucleocytoviricota</taxon>
        <taxon>Megaviricetes</taxon>
        <taxon>Imitervirales</taxon>
        <taxon>Mimiviridae</taxon>
        <taxon>Klosneuvirinae</taxon>
        <taxon>Indivirus</taxon>
    </lineage>
</organism>
<keyword evidence="3" id="KW-0347">Helicase</keyword>
<dbReference type="SUPFAM" id="SSF52540">
    <property type="entry name" value="P-loop containing nucleoside triphosphate hydrolases"/>
    <property type="match status" value="2"/>
</dbReference>
<dbReference type="GO" id="GO:0016817">
    <property type="term" value="F:hydrolase activity, acting on acid anhydrides"/>
    <property type="evidence" value="ECO:0007669"/>
    <property type="project" value="InterPro"/>
</dbReference>
<dbReference type="PANTHER" id="PTHR31399">
    <property type="entry name" value="DNA-DIRECTED PRIMASE / POLYMERASE PROTEIN"/>
    <property type="match status" value="1"/>
</dbReference>
<proteinExistence type="predicted"/>
<evidence type="ECO:0000313" key="3">
    <source>
        <dbReference type="EMBL" id="ARF10087.1"/>
    </source>
</evidence>
<keyword evidence="3" id="KW-0378">Hydrolase</keyword>
<dbReference type="GO" id="GO:0003688">
    <property type="term" value="F:DNA replication origin binding"/>
    <property type="evidence" value="ECO:0007669"/>
    <property type="project" value="InterPro"/>
</dbReference>
<dbReference type="PANTHER" id="PTHR31399:SF0">
    <property type="entry name" value="DNA-DIRECTED PRIMASE_POLYMERASE PROTEIN"/>
    <property type="match status" value="1"/>
</dbReference>
<dbReference type="Gene3D" id="3.40.50.300">
    <property type="entry name" value="P-loop containing nucleotide triphosphate hydrolases"/>
    <property type="match status" value="1"/>
</dbReference>
<dbReference type="GO" id="GO:0004386">
    <property type="term" value="F:helicase activity"/>
    <property type="evidence" value="ECO:0007669"/>
    <property type="project" value="UniProtKB-KW"/>
</dbReference>
<gene>
    <name evidence="3" type="ORF">Indivirus_13_1</name>
</gene>
<evidence type="ECO:0000259" key="2">
    <source>
        <dbReference type="Pfam" id="PF08707"/>
    </source>
</evidence>
<dbReference type="GO" id="GO:0042276">
    <property type="term" value="P:error-prone translesion synthesis"/>
    <property type="evidence" value="ECO:0007669"/>
    <property type="project" value="InterPro"/>
</dbReference>
<dbReference type="InterPro" id="IPR003450">
    <property type="entry name" value="Replication_origin-bd"/>
</dbReference>
<accession>A0A1V0SED5</accession>